<dbReference type="EMBL" id="AP023367">
    <property type="protein sequence ID" value="BCJ92755.1"/>
    <property type="molecule type" value="Genomic_DNA"/>
</dbReference>
<dbReference type="InterPro" id="IPR008964">
    <property type="entry name" value="Invasin/intimin_cell_adhesion"/>
</dbReference>
<evidence type="ECO:0000313" key="3">
    <source>
        <dbReference type="EMBL" id="BCJ92755.1"/>
    </source>
</evidence>
<dbReference type="RefSeq" id="WP_184094516.1">
    <property type="nucleotide sequence ID" value="NZ_AP023367.1"/>
</dbReference>
<dbReference type="Proteomes" id="UP000515561">
    <property type="component" value="Chromosome"/>
</dbReference>
<protein>
    <submittedName>
        <fullName evidence="3">Uncharacterized protein</fullName>
    </submittedName>
</protein>
<dbReference type="PANTHER" id="PTHR43343">
    <property type="entry name" value="PEPTIDASE S12"/>
    <property type="match status" value="1"/>
</dbReference>
<dbReference type="InterPro" id="IPR003343">
    <property type="entry name" value="Big_2"/>
</dbReference>
<evidence type="ECO:0000256" key="1">
    <source>
        <dbReference type="ARBA" id="ARBA00022670"/>
    </source>
</evidence>
<keyword evidence="4" id="KW-1185">Reference proteome</keyword>
<dbReference type="Gene3D" id="2.60.40.1080">
    <property type="match status" value="1"/>
</dbReference>
<dbReference type="Pfam" id="PF02368">
    <property type="entry name" value="Big_2"/>
    <property type="match status" value="1"/>
</dbReference>
<dbReference type="KEGG" id="acel:acsn021_03240"/>
<dbReference type="Pfam" id="PF13365">
    <property type="entry name" value="Trypsin_2"/>
    <property type="match status" value="1"/>
</dbReference>
<dbReference type="SMART" id="SM00635">
    <property type="entry name" value="BID_2"/>
    <property type="match status" value="1"/>
</dbReference>
<evidence type="ECO:0000256" key="2">
    <source>
        <dbReference type="ARBA" id="ARBA00022801"/>
    </source>
</evidence>
<dbReference type="PANTHER" id="PTHR43343:SF3">
    <property type="entry name" value="PROTEASE DO-LIKE 8, CHLOROPLASTIC"/>
    <property type="match status" value="1"/>
</dbReference>
<sequence>MKRLKKLLAAVTICTLLAGGGILSPVYEGAAYVQAAAVKLNVTNSELKIGATLQLKLNGAEKTTRWYSNNEKIAKVSKSGLVTALGKGTVKITAVTGTKKYTSTIKIIPKELTATEVYQKTEKATTEVIAYLSEEEYSLGTGFFIDDGVLVTNYHVVAGGKVIGIVTYDGKVLPATKVLGYDRDIDIAILKIDTQNEVLTTNTEGVTVGETVYSLGSPLGLTATFAEGMISAASRVLEGVTYIQTTAPMSRGNSGGPLLNRYGQVMGINTWQVSEGQNLNFSIHIKELERVKTTNPITVTEFFELSKDDREEGQELTYRLTKGFETQELTTDDSLSLPSIYLEITASY</sequence>
<gene>
    <name evidence="3" type="ORF">acsn021_03240</name>
</gene>
<keyword evidence="1" id="KW-0645">Protease</keyword>
<dbReference type="GO" id="GO:0006508">
    <property type="term" value="P:proteolysis"/>
    <property type="evidence" value="ECO:0007669"/>
    <property type="project" value="UniProtKB-KW"/>
</dbReference>
<dbReference type="InterPro" id="IPR009003">
    <property type="entry name" value="Peptidase_S1_PA"/>
</dbReference>
<evidence type="ECO:0000313" key="4">
    <source>
        <dbReference type="Proteomes" id="UP000515561"/>
    </source>
</evidence>
<dbReference type="SUPFAM" id="SSF49373">
    <property type="entry name" value="Invasin/intimin cell-adhesion fragments"/>
    <property type="match status" value="1"/>
</dbReference>
<dbReference type="SUPFAM" id="SSF50494">
    <property type="entry name" value="Trypsin-like serine proteases"/>
    <property type="match status" value="1"/>
</dbReference>
<dbReference type="Gene3D" id="2.40.10.120">
    <property type="match status" value="1"/>
</dbReference>
<proteinExistence type="predicted"/>
<dbReference type="AlphaFoldDB" id="A0A6S6QZE3"/>
<organism evidence="3 4">
    <name type="scientific">Anaerocolumna cellulosilytica</name>
    <dbReference type="NCBI Taxonomy" id="433286"/>
    <lineage>
        <taxon>Bacteria</taxon>
        <taxon>Bacillati</taxon>
        <taxon>Bacillota</taxon>
        <taxon>Clostridia</taxon>
        <taxon>Lachnospirales</taxon>
        <taxon>Lachnospiraceae</taxon>
        <taxon>Anaerocolumna</taxon>
    </lineage>
</organism>
<reference evidence="3 4" key="1">
    <citation type="journal article" date="2016" name="Int. J. Syst. Evol. Microbiol.">
        <title>Descriptions of Anaerotaenia torta gen. nov., sp. nov. and Anaerocolumna cellulosilytica gen. nov., sp. nov. isolated from a methanogenic reactor of cattle waste.</title>
        <authorList>
            <person name="Uek A."/>
            <person name="Ohtaki Y."/>
            <person name="Kaku N."/>
            <person name="Ueki K."/>
        </authorList>
    </citation>
    <scope>NUCLEOTIDE SEQUENCE [LARGE SCALE GENOMIC DNA]</scope>
    <source>
        <strain evidence="3 4">SN021</strain>
    </source>
</reference>
<dbReference type="GO" id="GO:0004252">
    <property type="term" value="F:serine-type endopeptidase activity"/>
    <property type="evidence" value="ECO:0007669"/>
    <property type="project" value="InterPro"/>
</dbReference>
<name>A0A6S6QZE3_9FIRM</name>
<keyword evidence="2" id="KW-0378">Hydrolase</keyword>
<accession>A0A6S6QZE3</accession>
<dbReference type="InterPro" id="IPR001940">
    <property type="entry name" value="Peptidase_S1C"/>
</dbReference>
<dbReference type="InterPro" id="IPR051201">
    <property type="entry name" value="Chloro_Bact_Ser_Proteases"/>
</dbReference>
<dbReference type="PRINTS" id="PR00834">
    <property type="entry name" value="PROTEASES2C"/>
</dbReference>